<dbReference type="GO" id="GO:0000287">
    <property type="term" value="F:magnesium ion binding"/>
    <property type="evidence" value="ECO:0007669"/>
    <property type="project" value="InterPro"/>
</dbReference>
<evidence type="ECO:0000313" key="7">
    <source>
        <dbReference type="EMBL" id="PSN86231.1"/>
    </source>
</evidence>
<dbReference type="InterPro" id="IPR011766">
    <property type="entry name" value="TPP_enzyme_TPP-bd"/>
</dbReference>
<dbReference type="InterPro" id="IPR045229">
    <property type="entry name" value="TPP_enz"/>
</dbReference>
<accession>A0A2R6AIN7</accession>
<dbReference type="InterPro" id="IPR029061">
    <property type="entry name" value="THDP-binding"/>
</dbReference>
<feature type="domain" description="Thiamine pyrophosphate enzyme TPP-binding" evidence="5">
    <location>
        <begin position="385"/>
        <end position="512"/>
    </location>
</feature>
<dbReference type="GO" id="GO:0044272">
    <property type="term" value="P:sulfur compound biosynthetic process"/>
    <property type="evidence" value="ECO:0007669"/>
    <property type="project" value="UniProtKB-ARBA"/>
</dbReference>
<dbReference type="InterPro" id="IPR012000">
    <property type="entry name" value="Thiamin_PyroP_enz_cen_dom"/>
</dbReference>
<dbReference type="GO" id="GO:0005948">
    <property type="term" value="C:acetolactate synthase complex"/>
    <property type="evidence" value="ECO:0007669"/>
    <property type="project" value="TreeGrafter"/>
</dbReference>
<protein>
    <recommendedName>
        <fullName evidence="9">Benzoylformate decarboxylase</fullName>
    </recommendedName>
</protein>
<dbReference type="Pfam" id="PF02776">
    <property type="entry name" value="TPP_enzyme_N"/>
    <property type="match status" value="1"/>
</dbReference>
<dbReference type="Pfam" id="PF00205">
    <property type="entry name" value="TPP_enzyme_M"/>
    <property type="match status" value="1"/>
</dbReference>
<feature type="domain" description="Thiamine pyrophosphate enzyme central" evidence="4">
    <location>
        <begin position="186"/>
        <end position="315"/>
    </location>
</feature>
<dbReference type="Proteomes" id="UP000240569">
    <property type="component" value="Unassembled WGS sequence"/>
</dbReference>
<dbReference type="CDD" id="cd02002">
    <property type="entry name" value="TPP_BFDC"/>
    <property type="match status" value="1"/>
</dbReference>
<dbReference type="InterPro" id="IPR012001">
    <property type="entry name" value="Thiamin_PyroP_enz_TPP-bd_dom"/>
</dbReference>
<evidence type="ECO:0000256" key="3">
    <source>
        <dbReference type="RuleBase" id="RU362132"/>
    </source>
</evidence>
<comment type="caution">
    <text evidence="7">The sequence shown here is derived from an EMBL/GenBank/DDBJ whole genome shotgun (WGS) entry which is preliminary data.</text>
</comment>
<evidence type="ECO:0000256" key="2">
    <source>
        <dbReference type="ARBA" id="ARBA00023052"/>
    </source>
</evidence>
<dbReference type="GO" id="GO:0003984">
    <property type="term" value="F:acetolactate synthase activity"/>
    <property type="evidence" value="ECO:0007669"/>
    <property type="project" value="TreeGrafter"/>
</dbReference>
<dbReference type="EMBL" id="NEXD01000010">
    <property type="protein sequence ID" value="PSN86231.1"/>
    <property type="molecule type" value="Genomic_DNA"/>
</dbReference>
<dbReference type="Gene3D" id="3.40.50.1220">
    <property type="entry name" value="TPP-binding domain"/>
    <property type="match status" value="1"/>
</dbReference>
<organism evidence="7 8">
    <name type="scientific">Candidatus Marsarchaeota G1 archaeon BE_D</name>
    <dbReference type="NCBI Taxonomy" id="1978156"/>
    <lineage>
        <taxon>Archaea</taxon>
        <taxon>Candidatus Marsarchaeota</taxon>
        <taxon>Candidatus Marsarchaeota group 1</taxon>
    </lineage>
</organism>
<dbReference type="GO" id="GO:0050660">
    <property type="term" value="F:flavin adenine dinucleotide binding"/>
    <property type="evidence" value="ECO:0007669"/>
    <property type="project" value="TreeGrafter"/>
</dbReference>
<dbReference type="Gene3D" id="3.40.50.970">
    <property type="match status" value="2"/>
</dbReference>
<keyword evidence="2 3" id="KW-0786">Thiamine pyrophosphate</keyword>
<evidence type="ECO:0000313" key="8">
    <source>
        <dbReference type="Proteomes" id="UP000240569"/>
    </source>
</evidence>
<proteinExistence type="inferred from homology"/>
<gene>
    <name evidence="7" type="ORF">B9Q02_03270</name>
</gene>
<dbReference type="SUPFAM" id="SSF52467">
    <property type="entry name" value="DHS-like NAD/FAD-binding domain"/>
    <property type="match status" value="1"/>
</dbReference>
<dbReference type="GO" id="GO:0009097">
    <property type="term" value="P:isoleucine biosynthetic process"/>
    <property type="evidence" value="ECO:0007669"/>
    <property type="project" value="TreeGrafter"/>
</dbReference>
<dbReference type="GO" id="GO:0009099">
    <property type="term" value="P:L-valine biosynthetic process"/>
    <property type="evidence" value="ECO:0007669"/>
    <property type="project" value="TreeGrafter"/>
</dbReference>
<dbReference type="PANTHER" id="PTHR18968:SF13">
    <property type="entry name" value="ACETOLACTATE SYNTHASE CATALYTIC SUBUNIT, MITOCHONDRIAL"/>
    <property type="match status" value="1"/>
</dbReference>
<name>A0A2R6AIN7_9ARCH</name>
<dbReference type="InterPro" id="IPR029035">
    <property type="entry name" value="DHS-like_NAD/FAD-binding_dom"/>
</dbReference>
<dbReference type="PANTHER" id="PTHR18968">
    <property type="entry name" value="THIAMINE PYROPHOSPHATE ENZYMES"/>
    <property type="match status" value="1"/>
</dbReference>
<dbReference type="AlphaFoldDB" id="A0A2R6AIN7"/>
<evidence type="ECO:0000256" key="1">
    <source>
        <dbReference type="ARBA" id="ARBA00007812"/>
    </source>
</evidence>
<dbReference type="CDD" id="cd07035">
    <property type="entry name" value="TPP_PYR_POX_like"/>
    <property type="match status" value="1"/>
</dbReference>
<evidence type="ECO:0000259" key="5">
    <source>
        <dbReference type="Pfam" id="PF02775"/>
    </source>
</evidence>
<dbReference type="GO" id="GO:0030976">
    <property type="term" value="F:thiamine pyrophosphate binding"/>
    <property type="evidence" value="ECO:0007669"/>
    <property type="project" value="InterPro"/>
</dbReference>
<evidence type="ECO:0000259" key="4">
    <source>
        <dbReference type="Pfam" id="PF00205"/>
    </source>
</evidence>
<feature type="domain" description="Thiamine pyrophosphate enzyme N-terminal TPP-binding" evidence="6">
    <location>
        <begin position="1"/>
        <end position="104"/>
    </location>
</feature>
<comment type="similarity">
    <text evidence="1 3">Belongs to the TPP enzyme family.</text>
</comment>
<reference evidence="7 8" key="1">
    <citation type="submission" date="2017-04" db="EMBL/GenBank/DDBJ databases">
        <title>Novel microbial lineages endemic to geothermal iron-oxide mats fill important gaps in the evolutionary history of Archaea.</title>
        <authorList>
            <person name="Jay Z.J."/>
            <person name="Beam J.P."/>
            <person name="Dlakic M."/>
            <person name="Rusch D.B."/>
            <person name="Kozubal M.A."/>
            <person name="Inskeep W.P."/>
        </authorList>
    </citation>
    <scope>NUCLEOTIDE SEQUENCE [LARGE SCALE GENOMIC DNA]</scope>
    <source>
        <strain evidence="7">BE_D</strain>
    </source>
</reference>
<evidence type="ECO:0000259" key="6">
    <source>
        <dbReference type="Pfam" id="PF02776"/>
    </source>
</evidence>
<sequence>MKASEAFFNIAKSHGVTRVYGNPGTTELPLLDALKKFDIEYMLALQDGLCVAMAEGESLYTRKPSIVSLHTVLGLGNSISYIYTSLKNRTPLIVSIGQQDTRHSFHNPFLYAKNDEIAKSVVKQVFTPFTQEDVPRVFVKAYRLCVTPPFGPVAIVLPMDYVDSDIKLEHKKENYSVKLGVDEEVVKSVAERLDQAKNPAIVAGYELDIFNEHEALRKLAEKLCCDVYAEPLTSRCAFPSDHPLFCGDLLPASALLNMTLAPYDFVLLVGCSLLLYPYTVLEPLYKKSVVEITYDAEEGFSRTWETHVCDVGWFLSELTLHVKKRERERTQNLKYSLLSKATSAKFRMGAEHVLYQISKRNAGRAVFDEAVSLSPILRSFLGYFPKRYFSARSGQLGWALPASIGFSLAALPSLAVIGDGSFNYASQALWSASKYQTDTVFIVLDNKGYAILKSYARSRNMEVTEEEWLSPETKAESVANAYGVDSRVASDLDSLESALDWALSGKGPKLLRIEVDTTIPQLF</sequence>
<dbReference type="SUPFAM" id="SSF52518">
    <property type="entry name" value="Thiamin diphosphate-binding fold (THDP-binding)"/>
    <property type="match status" value="2"/>
</dbReference>
<dbReference type="Pfam" id="PF02775">
    <property type="entry name" value="TPP_enzyme_C"/>
    <property type="match status" value="1"/>
</dbReference>
<evidence type="ECO:0008006" key="9">
    <source>
        <dbReference type="Google" id="ProtNLM"/>
    </source>
</evidence>